<dbReference type="GO" id="GO:0006508">
    <property type="term" value="P:proteolysis"/>
    <property type="evidence" value="ECO:0007669"/>
    <property type="project" value="UniProtKB-KW"/>
</dbReference>
<dbReference type="SUPFAM" id="SSF53187">
    <property type="entry name" value="Zn-dependent exopeptidases"/>
    <property type="match status" value="1"/>
</dbReference>
<comment type="similarity">
    <text evidence="1">Belongs to the peptidase M17 family.</text>
</comment>
<feature type="domain" description="Cytosol aminopeptidase" evidence="5">
    <location>
        <begin position="343"/>
        <end position="350"/>
    </location>
</feature>
<dbReference type="InterPro" id="IPR011356">
    <property type="entry name" value="Leucine_aapep/pepB"/>
</dbReference>
<dbReference type="Pfam" id="PF02789">
    <property type="entry name" value="Peptidase_M17_N"/>
    <property type="match status" value="1"/>
</dbReference>
<dbReference type="PRINTS" id="PR00481">
    <property type="entry name" value="LAMNOPPTDASE"/>
</dbReference>
<dbReference type="PANTHER" id="PTHR11963:SF23">
    <property type="entry name" value="CYTOSOL AMINOPEPTIDASE"/>
    <property type="match status" value="1"/>
</dbReference>
<dbReference type="CDD" id="cd00433">
    <property type="entry name" value="Peptidase_M17"/>
    <property type="match status" value="1"/>
</dbReference>
<dbReference type="InterPro" id="IPR008283">
    <property type="entry name" value="Peptidase_M17_N"/>
</dbReference>
<dbReference type="Pfam" id="PF00883">
    <property type="entry name" value="Peptidase_M17"/>
    <property type="match status" value="1"/>
</dbReference>
<dbReference type="PANTHER" id="PTHR11963">
    <property type="entry name" value="LEUCINE AMINOPEPTIDASE-RELATED"/>
    <property type="match status" value="1"/>
</dbReference>
<dbReference type="GO" id="GO:0030145">
    <property type="term" value="F:manganese ion binding"/>
    <property type="evidence" value="ECO:0007669"/>
    <property type="project" value="InterPro"/>
</dbReference>
<proteinExistence type="inferred from homology"/>
<organism evidence="6">
    <name type="scientific">freshwater metagenome</name>
    <dbReference type="NCBI Taxonomy" id="449393"/>
    <lineage>
        <taxon>unclassified sequences</taxon>
        <taxon>metagenomes</taxon>
        <taxon>ecological metagenomes</taxon>
    </lineage>
</organism>
<evidence type="ECO:0000313" key="6">
    <source>
        <dbReference type="EMBL" id="CAB4336137.1"/>
    </source>
</evidence>
<dbReference type="Gene3D" id="3.40.220.10">
    <property type="entry name" value="Leucine Aminopeptidase, subunit E, domain 1"/>
    <property type="match status" value="1"/>
</dbReference>
<keyword evidence="4" id="KW-0378">Hydrolase</keyword>
<dbReference type="GO" id="GO:0070006">
    <property type="term" value="F:metalloaminopeptidase activity"/>
    <property type="evidence" value="ECO:0007669"/>
    <property type="project" value="InterPro"/>
</dbReference>
<name>A0A6J5Z4J5_9ZZZZ</name>
<gene>
    <name evidence="6" type="ORF">UFOPK4028_00554</name>
</gene>
<evidence type="ECO:0000256" key="1">
    <source>
        <dbReference type="ARBA" id="ARBA00009528"/>
    </source>
</evidence>
<dbReference type="InterPro" id="IPR043472">
    <property type="entry name" value="Macro_dom-like"/>
</dbReference>
<dbReference type="AlphaFoldDB" id="A0A6J5Z4J5"/>
<dbReference type="GO" id="GO:0005737">
    <property type="term" value="C:cytoplasm"/>
    <property type="evidence" value="ECO:0007669"/>
    <property type="project" value="InterPro"/>
</dbReference>
<dbReference type="SUPFAM" id="SSF52949">
    <property type="entry name" value="Macro domain-like"/>
    <property type="match status" value="1"/>
</dbReference>
<accession>A0A6J5Z4J5</accession>
<evidence type="ECO:0000256" key="3">
    <source>
        <dbReference type="ARBA" id="ARBA00022670"/>
    </source>
</evidence>
<sequence>MNPKTFDLYPTLKNINEDELDFSLFNAIAIPVLAKDEIKIIETIFIKKLIDFAAIDLNKEIEKWPDFTAKAGEIIEVAVNVDNLTRIYLVGVGNENSDDLRKASAAIGRKVKNTNTTLVSAIASDNNLVVVSSTALLLSCYQYSLKSDQKVKTPTFLILGNYLDQVERADILATAVWQARDLIHTPSNFKNPQWLAKQAERLVSSTRNSSLSISVKSGKAIKDFGGLIAVGNSSPDPGPRLIEISYAPKGSNSWPHVVLVGKGITFDTGGVSLKRPYESMVGMKSDMAGAAAALAATIAMARIQSKVKVTTLLMAAENALSATSQRPSDVIEHFGGTTVEVLNTDAEGRLVLADGLAYADLQLDPDYLIDIATLTGSATLGLGRQYAAMYTRNKSLAKKLAEAGEKIGERVWHMPLVDDYSVALESDIADFNHLADKFDFSAGSITAALFLEKFAGNRNWVHLDIAGTGRSEVDAGENIKGGTGFGARLLVEWLGTF</sequence>
<dbReference type="Gene3D" id="3.40.630.10">
    <property type="entry name" value="Zn peptidases"/>
    <property type="match status" value="1"/>
</dbReference>
<dbReference type="InterPro" id="IPR000819">
    <property type="entry name" value="Peptidase_M17_C"/>
</dbReference>
<keyword evidence="2" id="KW-0031">Aminopeptidase</keyword>
<dbReference type="PROSITE" id="PS00631">
    <property type="entry name" value="CYTOSOL_AP"/>
    <property type="match status" value="1"/>
</dbReference>
<reference evidence="6" key="1">
    <citation type="submission" date="2020-05" db="EMBL/GenBank/DDBJ databases">
        <authorList>
            <person name="Chiriac C."/>
            <person name="Salcher M."/>
            <person name="Ghai R."/>
            <person name="Kavagutti S V."/>
        </authorList>
    </citation>
    <scope>NUCLEOTIDE SEQUENCE</scope>
</reference>
<dbReference type="EMBL" id="CAESAC010000064">
    <property type="protein sequence ID" value="CAB4336137.1"/>
    <property type="molecule type" value="Genomic_DNA"/>
</dbReference>
<keyword evidence="3" id="KW-0645">Protease</keyword>
<evidence type="ECO:0000259" key="5">
    <source>
        <dbReference type="PROSITE" id="PS00631"/>
    </source>
</evidence>
<evidence type="ECO:0000256" key="4">
    <source>
        <dbReference type="ARBA" id="ARBA00022801"/>
    </source>
</evidence>
<protein>
    <submittedName>
        <fullName evidence="6">Unannotated protein</fullName>
    </submittedName>
</protein>
<evidence type="ECO:0000256" key="2">
    <source>
        <dbReference type="ARBA" id="ARBA00022438"/>
    </source>
</evidence>